<dbReference type="EMBL" id="JACMSC010000006">
    <property type="protein sequence ID" value="KAG6518853.1"/>
    <property type="molecule type" value="Genomic_DNA"/>
</dbReference>
<dbReference type="CDD" id="cd08866">
    <property type="entry name" value="SRPBCC_11"/>
    <property type="match status" value="1"/>
</dbReference>
<comment type="caution">
    <text evidence="3">The sequence shown here is derived from an EMBL/GenBank/DDBJ whole genome shotgun (WGS) entry which is preliminary data.</text>
</comment>
<dbReference type="SUPFAM" id="SSF55961">
    <property type="entry name" value="Bet v1-like"/>
    <property type="match status" value="1"/>
</dbReference>
<dbReference type="Proteomes" id="UP000734854">
    <property type="component" value="Unassembled WGS sequence"/>
</dbReference>
<dbReference type="AlphaFoldDB" id="A0A8J5LK33"/>
<feature type="chain" id="PRO_5035226534" description="Coenzyme Q-binding protein COQ10 START domain-containing protein" evidence="1">
    <location>
        <begin position="21"/>
        <end position="301"/>
    </location>
</feature>
<evidence type="ECO:0000313" key="3">
    <source>
        <dbReference type="EMBL" id="KAG6518853.1"/>
    </source>
</evidence>
<evidence type="ECO:0000259" key="2">
    <source>
        <dbReference type="Pfam" id="PF03364"/>
    </source>
</evidence>
<accession>A0A8J5LK33</accession>
<sequence length="301" mass="34350">MVFSGVAVTALVAFMVPARSQVMFSLRIEKSREGKEMLGVAAVDHAFHSSHPFHPHHTSFFSSFLPNRLPFISSSSASHGRTLSLSRPTNSSLRANSTSVVLPEGEEDGFEIEVENVGEHKNRRRRIQSRIRVNAELDTVWSVLTDYEGLAGFIPSLAVSQLLDKKDKFARLFQVGQQDLVFGLKFNAKGVLDCYERDLKNLPNSRKRDIDFRMIEGDFEIFEGKWSIEQTDYPIGSDPQSFVDEEFQTILSYFVELVPKLWLPIRLIEGRVCKEVKTNLLCVREQAQRVQRLKGEMHDTW</sequence>
<keyword evidence="4" id="KW-1185">Reference proteome</keyword>
<evidence type="ECO:0000313" key="4">
    <source>
        <dbReference type="Proteomes" id="UP000734854"/>
    </source>
</evidence>
<dbReference type="Gene3D" id="3.30.530.20">
    <property type="match status" value="1"/>
</dbReference>
<dbReference type="PANTHER" id="PTHR34060">
    <property type="entry name" value="POLYKETIDE CYCLASE / DEHYDRASE AND LIPID TRANSPORT PROTEIN"/>
    <property type="match status" value="1"/>
</dbReference>
<evidence type="ECO:0000256" key="1">
    <source>
        <dbReference type="SAM" id="SignalP"/>
    </source>
</evidence>
<keyword evidence="1" id="KW-0732">Signal</keyword>
<reference evidence="3 4" key="1">
    <citation type="submission" date="2020-08" db="EMBL/GenBank/DDBJ databases">
        <title>Plant Genome Project.</title>
        <authorList>
            <person name="Zhang R.-G."/>
        </authorList>
    </citation>
    <scope>NUCLEOTIDE SEQUENCE [LARGE SCALE GENOMIC DNA]</scope>
    <source>
        <tissue evidence="3">Rhizome</tissue>
    </source>
</reference>
<dbReference type="Pfam" id="PF03364">
    <property type="entry name" value="Polyketide_cyc"/>
    <property type="match status" value="1"/>
</dbReference>
<organism evidence="3 4">
    <name type="scientific">Zingiber officinale</name>
    <name type="common">Ginger</name>
    <name type="synonym">Amomum zingiber</name>
    <dbReference type="NCBI Taxonomy" id="94328"/>
    <lineage>
        <taxon>Eukaryota</taxon>
        <taxon>Viridiplantae</taxon>
        <taxon>Streptophyta</taxon>
        <taxon>Embryophyta</taxon>
        <taxon>Tracheophyta</taxon>
        <taxon>Spermatophyta</taxon>
        <taxon>Magnoliopsida</taxon>
        <taxon>Liliopsida</taxon>
        <taxon>Zingiberales</taxon>
        <taxon>Zingiberaceae</taxon>
        <taxon>Zingiber</taxon>
    </lineage>
</organism>
<feature type="signal peptide" evidence="1">
    <location>
        <begin position="1"/>
        <end position="20"/>
    </location>
</feature>
<protein>
    <recommendedName>
        <fullName evidence="2">Coenzyme Q-binding protein COQ10 START domain-containing protein</fullName>
    </recommendedName>
</protein>
<gene>
    <name evidence="3" type="ORF">ZIOFF_022334</name>
</gene>
<dbReference type="InterPro" id="IPR023393">
    <property type="entry name" value="START-like_dom_sf"/>
</dbReference>
<dbReference type="InterPro" id="IPR005031">
    <property type="entry name" value="COQ10_START"/>
</dbReference>
<proteinExistence type="predicted"/>
<feature type="domain" description="Coenzyme Q-binding protein COQ10 START" evidence="2">
    <location>
        <begin position="133"/>
        <end position="277"/>
    </location>
</feature>
<name>A0A8J5LK33_ZINOF</name>
<dbReference type="PANTHER" id="PTHR34060:SF1">
    <property type="entry name" value="POLYKETIDE CYCLASE _ DEHYDRASE AND LIPID TRANSPORT PROTEIN"/>
    <property type="match status" value="1"/>
</dbReference>